<sequence>MSVSCDATLDGIFNKTVENIKSLSAKSKEKKRKITGELLIIEGEYSSECSTEVKVFNDPIHGQMELHPLLVKIIDTPQFQRLRHIKQLGTKYLVYPGATHTRFEHSLGVAYLARCLLKTLRENQPELNITERDFLCVQIAALCHDMGHGPFSHLFDGMFIPEVQSDDEHWEHEKASVDMFHCMRKKNGLDKEMEHYGLNLNEDIKFIEELILKGQKDGEWLMKGRTEDKSFLYEIVANKVNGVDVDKWDYLVRDCYYLGIPCGFDSQRLLKSARVCNVNGRKHICFRDKVADNICDMFHTRYTLYSQAYQHKIVNIIEEKISEALKAAKVKITKLSPVAVSDEDIESKLSNILHNGTGGEDQTTATMTAMKEFIKLTDHIFEEILYSTDDGLKDARMKLEDVVRRRLPKCVGETRITETEHKDNWILENEWNKAVDEWKKLLPMVFMDKKDFFIETIQLDYSDKTKTPINKKCDKDAGARLDPIKNVYFYRKRNLTDGIKIKDYEKSSLLPEEFTEYVGRVYYTKKSDEEERDAKECFRWWRLREDGMPMILVFDQEEFRGNWCLITEDCPSLDRCGITEVRSCKVLSGEWNLYKGPNYTEPSYRLQNPEYLNPEAWGASDNTVPALSVKRKTE</sequence>
<keyword evidence="6" id="KW-1185">Reference proteome</keyword>
<dbReference type="SUPFAM" id="SSF49695">
    <property type="entry name" value="gamma-Crystallin-like"/>
    <property type="match status" value="1"/>
</dbReference>
<organism evidence="5 6">
    <name type="scientific">Cyprinus carpio carpio</name>
    <dbReference type="NCBI Taxonomy" id="630221"/>
    <lineage>
        <taxon>Eukaryota</taxon>
        <taxon>Metazoa</taxon>
        <taxon>Chordata</taxon>
        <taxon>Craniata</taxon>
        <taxon>Vertebrata</taxon>
        <taxon>Euteleostomi</taxon>
        <taxon>Actinopterygii</taxon>
        <taxon>Neopterygii</taxon>
        <taxon>Teleostei</taxon>
        <taxon>Ostariophysi</taxon>
        <taxon>Cypriniformes</taxon>
        <taxon>Cyprinidae</taxon>
        <taxon>Cyprininae</taxon>
        <taxon>Cyprinus</taxon>
    </lineage>
</organism>
<dbReference type="PANTHER" id="PTHR11373:SF4">
    <property type="entry name" value="DEOXYNUCLEOSIDE TRIPHOSPHATE TRIPHOSPHOHYDROLASE SAMHD1"/>
    <property type="match status" value="1"/>
</dbReference>
<dbReference type="CDD" id="cd00077">
    <property type="entry name" value="HDc"/>
    <property type="match status" value="1"/>
</dbReference>
<evidence type="ECO:0000256" key="3">
    <source>
        <dbReference type="ARBA" id="ARBA00022737"/>
    </source>
</evidence>
<evidence type="ECO:0000313" key="5">
    <source>
        <dbReference type="Ensembl" id="ENSCCRP00000146475.1"/>
    </source>
</evidence>
<dbReference type="GO" id="GO:0006203">
    <property type="term" value="P:dGTP catabolic process"/>
    <property type="evidence" value="ECO:0007669"/>
    <property type="project" value="TreeGrafter"/>
</dbReference>
<dbReference type="Gene3D" id="3.30.70.2760">
    <property type="match status" value="1"/>
</dbReference>
<evidence type="ECO:0000313" key="6">
    <source>
        <dbReference type="Proteomes" id="UP001108240"/>
    </source>
</evidence>
<evidence type="ECO:0000256" key="1">
    <source>
        <dbReference type="ARBA" id="ARBA00005776"/>
    </source>
</evidence>
<evidence type="ECO:0000259" key="4">
    <source>
        <dbReference type="PROSITE" id="PS51831"/>
    </source>
</evidence>
<dbReference type="GO" id="GO:0008832">
    <property type="term" value="F:dGTPase activity"/>
    <property type="evidence" value="ECO:0007669"/>
    <property type="project" value="TreeGrafter"/>
</dbReference>
<reference evidence="5" key="2">
    <citation type="submission" date="2025-09" db="UniProtKB">
        <authorList>
            <consortium name="Ensembl"/>
        </authorList>
    </citation>
    <scope>IDENTIFICATION</scope>
</reference>
<dbReference type="InterPro" id="IPR011024">
    <property type="entry name" value="G_crystallin-like"/>
</dbReference>
<dbReference type="GO" id="GO:0051607">
    <property type="term" value="P:defense response to virus"/>
    <property type="evidence" value="ECO:0007669"/>
    <property type="project" value="TreeGrafter"/>
</dbReference>
<dbReference type="Gene3D" id="1.10.3210.10">
    <property type="entry name" value="Hypothetical protein af1432"/>
    <property type="match status" value="1"/>
</dbReference>
<name>A0A9J8AZE4_CYPCA</name>
<dbReference type="Gene3D" id="2.60.20.10">
    <property type="entry name" value="Crystallins"/>
    <property type="match status" value="1"/>
</dbReference>
<dbReference type="Proteomes" id="UP001108240">
    <property type="component" value="Unplaced"/>
</dbReference>
<dbReference type="GeneTree" id="ENSGT00390000013867"/>
<dbReference type="GO" id="GO:0005634">
    <property type="term" value="C:nucleus"/>
    <property type="evidence" value="ECO:0007669"/>
    <property type="project" value="TreeGrafter"/>
</dbReference>
<evidence type="ECO:0000256" key="2">
    <source>
        <dbReference type="ARBA" id="ARBA00009646"/>
    </source>
</evidence>
<proteinExistence type="inferred from homology"/>
<dbReference type="SMART" id="SM00471">
    <property type="entry name" value="HDc"/>
    <property type="match status" value="1"/>
</dbReference>
<dbReference type="Pfam" id="PF01966">
    <property type="entry name" value="HD"/>
    <property type="match status" value="1"/>
</dbReference>
<reference evidence="5" key="1">
    <citation type="submission" date="2025-08" db="UniProtKB">
        <authorList>
            <consortium name="Ensembl"/>
        </authorList>
    </citation>
    <scope>IDENTIFICATION</scope>
</reference>
<dbReference type="SMART" id="SM00247">
    <property type="entry name" value="XTALbg"/>
    <property type="match status" value="1"/>
</dbReference>
<dbReference type="PROSITE" id="PS51831">
    <property type="entry name" value="HD"/>
    <property type="match status" value="1"/>
</dbReference>
<feature type="domain" description="HD" evidence="4">
    <location>
        <begin position="102"/>
        <end position="251"/>
    </location>
</feature>
<dbReference type="SUPFAM" id="SSF109604">
    <property type="entry name" value="HD-domain/PDEase-like"/>
    <property type="match status" value="1"/>
</dbReference>
<dbReference type="InterPro" id="IPR003607">
    <property type="entry name" value="HD/PDEase_dom"/>
</dbReference>
<dbReference type="InterPro" id="IPR050135">
    <property type="entry name" value="dGTPase-like"/>
</dbReference>
<dbReference type="Pfam" id="PF00030">
    <property type="entry name" value="Crystall"/>
    <property type="match status" value="1"/>
</dbReference>
<dbReference type="GO" id="GO:0045088">
    <property type="term" value="P:regulation of innate immune response"/>
    <property type="evidence" value="ECO:0007669"/>
    <property type="project" value="TreeGrafter"/>
</dbReference>
<dbReference type="AlphaFoldDB" id="A0A9J8AZE4"/>
<dbReference type="PANTHER" id="PTHR11373">
    <property type="entry name" value="DEOXYNUCLEOSIDE TRIPHOSPHATE TRIPHOSPHOHYDROLASE"/>
    <property type="match status" value="1"/>
</dbReference>
<dbReference type="InterPro" id="IPR006674">
    <property type="entry name" value="HD_domain"/>
</dbReference>
<comment type="similarity">
    <text evidence="1">Belongs to the SAMHD1 family.</text>
</comment>
<accession>A0A9J8AZE4</accession>
<dbReference type="InterPro" id="IPR001064">
    <property type="entry name" value="Beta/gamma_crystallin"/>
</dbReference>
<comment type="similarity">
    <text evidence="2">Belongs to the beta/gamma-crystallin family.</text>
</comment>
<dbReference type="Ensembl" id="ENSCCRT00000110796.1">
    <property type="protein sequence ID" value="ENSCCRP00000146475.1"/>
    <property type="gene ID" value="ENSCCRG00000066068.1"/>
</dbReference>
<protein>
    <recommendedName>
        <fullName evidence="4">HD domain-containing protein</fullName>
    </recommendedName>
</protein>
<keyword evidence="3" id="KW-0677">Repeat</keyword>